<reference evidence="1 2" key="1">
    <citation type="submission" date="2024-07" db="EMBL/GenBank/DDBJ databases">
        <title>Section-level genome sequencing and comparative genomics of Aspergillus sections Usti and Cavernicolus.</title>
        <authorList>
            <consortium name="Lawrence Berkeley National Laboratory"/>
            <person name="Nybo J.L."/>
            <person name="Vesth T.C."/>
            <person name="Theobald S."/>
            <person name="Frisvad J.C."/>
            <person name="Larsen T.O."/>
            <person name="Kjaerboelling I."/>
            <person name="Rothschild-Mancinelli K."/>
            <person name="Lyhne E.K."/>
            <person name="Kogle M.E."/>
            <person name="Barry K."/>
            <person name="Clum A."/>
            <person name="Na H."/>
            <person name="Ledsgaard L."/>
            <person name="Lin J."/>
            <person name="Lipzen A."/>
            <person name="Kuo A."/>
            <person name="Riley R."/>
            <person name="Mondo S."/>
            <person name="Labutti K."/>
            <person name="Haridas S."/>
            <person name="Pangalinan J."/>
            <person name="Salamov A.A."/>
            <person name="Simmons B.A."/>
            <person name="Magnuson J.K."/>
            <person name="Chen J."/>
            <person name="Drula E."/>
            <person name="Henrissat B."/>
            <person name="Wiebenga A."/>
            <person name="Lubbers R.J."/>
            <person name="Gomes A.C."/>
            <person name="Makela M.R."/>
            <person name="Stajich J."/>
            <person name="Grigoriev I.V."/>
            <person name="Mortensen U.H."/>
            <person name="De Vries R.P."/>
            <person name="Baker S.E."/>
            <person name="Andersen M.R."/>
        </authorList>
    </citation>
    <scope>NUCLEOTIDE SEQUENCE [LARGE SCALE GENOMIC DNA]</scope>
    <source>
        <strain evidence="1 2">CBS 588.65</strain>
    </source>
</reference>
<evidence type="ECO:0000313" key="2">
    <source>
        <dbReference type="Proteomes" id="UP001610334"/>
    </source>
</evidence>
<proteinExistence type="predicted"/>
<dbReference type="EMBL" id="JBFXLT010000022">
    <property type="protein sequence ID" value="KAL2816458.1"/>
    <property type="molecule type" value="Genomic_DNA"/>
</dbReference>
<organism evidence="1 2">
    <name type="scientific">Aspergillus granulosus</name>
    <dbReference type="NCBI Taxonomy" id="176169"/>
    <lineage>
        <taxon>Eukaryota</taxon>
        <taxon>Fungi</taxon>
        <taxon>Dikarya</taxon>
        <taxon>Ascomycota</taxon>
        <taxon>Pezizomycotina</taxon>
        <taxon>Eurotiomycetes</taxon>
        <taxon>Eurotiomycetidae</taxon>
        <taxon>Eurotiales</taxon>
        <taxon>Aspergillaceae</taxon>
        <taxon>Aspergillus</taxon>
        <taxon>Aspergillus subgen. Nidulantes</taxon>
    </lineage>
</organism>
<name>A0ABR4HLV4_9EURO</name>
<comment type="caution">
    <text evidence="1">The sequence shown here is derived from an EMBL/GenBank/DDBJ whole genome shotgun (WGS) entry which is preliminary data.</text>
</comment>
<gene>
    <name evidence="1" type="ORF">BJX63DRAFT_387385</name>
</gene>
<dbReference type="Proteomes" id="UP001610334">
    <property type="component" value="Unassembled WGS sequence"/>
</dbReference>
<evidence type="ECO:0000313" key="1">
    <source>
        <dbReference type="EMBL" id="KAL2816458.1"/>
    </source>
</evidence>
<keyword evidence="2" id="KW-1185">Reference proteome</keyword>
<protein>
    <submittedName>
        <fullName evidence="1">Uncharacterized protein</fullName>
    </submittedName>
</protein>
<sequence>MARLSCAQSINPLPCSSSVLTLSSSSSLWSNCVFRRRRPEFGGPYNYFVHSGGHPCPPTANRAEWMLEVIGTTPGSHTDINWFNTWSKSPEYALVQEHLTELKLGRSQLVDLNRT</sequence>
<accession>A0ABR4HLV4</accession>